<comment type="caution">
    <text evidence="3">The sequence shown here is derived from an EMBL/GenBank/DDBJ whole genome shotgun (WGS) entry which is preliminary data.</text>
</comment>
<dbReference type="RefSeq" id="WP_100423899.1">
    <property type="nucleotide sequence ID" value="NZ_BOOX01000005.1"/>
</dbReference>
<dbReference type="AlphaFoldDB" id="A0A2M9CD73"/>
<gene>
    <name evidence="3" type="ORF">CLV28_2765</name>
</gene>
<protein>
    <submittedName>
        <fullName evidence="3">Putative methionine/alanine importer small subunit</fullName>
    </submittedName>
</protein>
<dbReference type="NCBIfam" id="NF033493">
    <property type="entry name" value="MetS_like_NSS"/>
    <property type="match status" value="1"/>
</dbReference>
<organism evidence="3 4">
    <name type="scientific">Sediminihabitans luteus</name>
    <dbReference type="NCBI Taxonomy" id="1138585"/>
    <lineage>
        <taxon>Bacteria</taxon>
        <taxon>Bacillati</taxon>
        <taxon>Actinomycetota</taxon>
        <taxon>Actinomycetes</taxon>
        <taxon>Micrococcales</taxon>
        <taxon>Cellulomonadaceae</taxon>
        <taxon>Sediminihabitans</taxon>
    </lineage>
</organism>
<reference evidence="3 4" key="1">
    <citation type="submission" date="2017-11" db="EMBL/GenBank/DDBJ databases">
        <title>Genomic Encyclopedia of Archaeal and Bacterial Type Strains, Phase II (KMG-II): From Individual Species to Whole Genera.</title>
        <authorList>
            <person name="Goeker M."/>
        </authorList>
    </citation>
    <scope>NUCLEOTIDE SEQUENCE [LARGE SCALE GENOMIC DNA]</scope>
    <source>
        <strain evidence="3 4">DSM 25478</strain>
    </source>
</reference>
<evidence type="ECO:0000313" key="3">
    <source>
        <dbReference type="EMBL" id="PJJ69300.1"/>
    </source>
</evidence>
<sequence>MTTEAAIFLAVTILVVWGGLVASILFLRAHPESRRMPPGGEDDAAETAREAGGPVVHDT</sequence>
<evidence type="ECO:0000256" key="1">
    <source>
        <dbReference type="SAM" id="MobiDB-lite"/>
    </source>
</evidence>
<dbReference type="InterPro" id="IPR031596">
    <property type="entry name" value="MaAIMP_sms"/>
</dbReference>
<dbReference type="Pfam" id="PF16951">
    <property type="entry name" value="MaAIMP_sms"/>
    <property type="match status" value="1"/>
</dbReference>
<dbReference type="EMBL" id="PGFE01000005">
    <property type="protein sequence ID" value="PJJ69300.1"/>
    <property type="molecule type" value="Genomic_DNA"/>
</dbReference>
<feature type="region of interest" description="Disordered" evidence="1">
    <location>
        <begin position="32"/>
        <end position="59"/>
    </location>
</feature>
<keyword evidence="2" id="KW-0472">Membrane</keyword>
<dbReference type="Proteomes" id="UP000231693">
    <property type="component" value="Unassembled WGS sequence"/>
</dbReference>
<evidence type="ECO:0000313" key="4">
    <source>
        <dbReference type="Proteomes" id="UP000231693"/>
    </source>
</evidence>
<name>A0A2M9CD73_9CELL</name>
<accession>A0A2M9CD73</accession>
<feature type="transmembrane region" description="Helical" evidence="2">
    <location>
        <begin position="6"/>
        <end position="27"/>
    </location>
</feature>
<evidence type="ECO:0000256" key="2">
    <source>
        <dbReference type="SAM" id="Phobius"/>
    </source>
</evidence>
<proteinExistence type="predicted"/>
<keyword evidence="2" id="KW-0812">Transmembrane</keyword>
<dbReference type="OrthoDB" id="6712920at2"/>
<keyword evidence="2" id="KW-1133">Transmembrane helix</keyword>
<keyword evidence="4" id="KW-1185">Reference proteome</keyword>